<organism evidence="2 3">
    <name type="scientific">Flavobacterium album</name>
    <dbReference type="NCBI Taxonomy" id="2175091"/>
    <lineage>
        <taxon>Bacteria</taxon>
        <taxon>Pseudomonadati</taxon>
        <taxon>Bacteroidota</taxon>
        <taxon>Flavobacteriia</taxon>
        <taxon>Flavobacteriales</taxon>
        <taxon>Flavobacteriaceae</taxon>
        <taxon>Flavobacterium</taxon>
    </lineage>
</organism>
<dbReference type="GO" id="GO:0009055">
    <property type="term" value="F:electron transfer activity"/>
    <property type="evidence" value="ECO:0007669"/>
    <property type="project" value="InterPro"/>
</dbReference>
<dbReference type="AlphaFoldDB" id="A0A2S1R1F4"/>
<dbReference type="OrthoDB" id="9786191at2"/>
<dbReference type="InterPro" id="IPR036909">
    <property type="entry name" value="Cyt_c-like_dom_sf"/>
</dbReference>
<protein>
    <recommendedName>
        <fullName evidence="4">Cytochrome c domain-containing protein</fullName>
    </recommendedName>
</protein>
<sequence>MKTVKIILAIAGGVAAIAACTSNTYEEVSAPVSANPTYQADVKNIINANCVSCHSESFGQTPYLETYDQVKNAVLSNGLLDEIAAPSGEGMPEAQRLPQSQIDAINLWAANGFLNQ</sequence>
<dbReference type="KEGG" id="falb:HYN59_16150"/>
<evidence type="ECO:0000313" key="3">
    <source>
        <dbReference type="Proteomes" id="UP000244929"/>
    </source>
</evidence>
<evidence type="ECO:0008006" key="4">
    <source>
        <dbReference type="Google" id="ProtNLM"/>
    </source>
</evidence>
<keyword evidence="1" id="KW-0732">Signal</keyword>
<name>A0A2S1R1F4_9FLAO</name>
<evidence type="ECO:0000313" key="2">
    <source>
        <dbReference type="EMBL" id="AWH86543.1"/>
    </source>
</evidence>
<feature type="signal peptide" evidence="1">
    <location>
        <begin position="1"/>
        <end position="18"/>
    </location>
</feature>
<dbReference type="SUPFAM" id="SSF46626">
    <property type="entry name" value="Cytochrome c"/>
    <property type="match status" value="1"/>
</dbReference>
<dbReference type="Proteomes" id="UP000244929">
    <property type="component" value="Chromosome"/>
</dbReference>
<accession>A0A2S1R1F4</accession>
<reference evidence="2 3" key="1">
    <citation type="submission" date="2018-04" db="EMBL/GenBank/DDBJ databases">
        <title>Genome sequencing of Flavobacterium sp. HYN0059.</title>
        <authorList>
            <person name="Yi H."/>
            <person name="Baek C."/>
        </authorList>
    </citation>
    <scope>NUCLEOTIDE SEQUENCE [LARGE SCALE GENOMIC DNA]</scope>
    <source>
        <strain evidence="2 3">HYN0059</strain>
    </source>
</reference>
<keyword evidence="3" id="KW-1185">Reference proteome</keyword>
<gene>
    <name evidence="2" type="ORF">HYN59_16150</name>
</gene>
<dbReference type="GO" id="GO:0020037">
    <property type="term" value="F:heme binding"/>
    <property type="evidence" value="ECO:0007669"/>
    <property type="project" value="InterPro"/>
</dbReference>
<evidence type="ECO:0000256" key="1">
    <source>
        <dbReference type="SAM" id="SignalP"/>
    </source>
</evidence>
<dbReference type="RefSeq" id="WP_108779266.1">
    <property type="nucleotide sequence ID" value="NZ_CP029186.1"/>
</dbReference>
<feature type="chain" id="PRO_5015397457" description="Cytochrome c domain-containing protein" evidence="1">
    <location>
        <begin position="19"/>
        <end position="116"/>
    </location>
</feature>
<dbReference type="EMBL" id="CP029186">
    <property type="protein sequence ID" value="AWH86543.1"/>
    <property type="molecule type" value="Genomic_DNA"/>
</dbReference>
<proteinExistence type="predicted"/>
<dbReference type="PROSITE" id="PS51257">
    <property type="entry name" value="PROKAR_LIPOPROTEIN"/>
    <property type="match status" value="1"/>
</dbReference>